<organism evidence="3 4">
    <name type="scientific">Zophobas morio</name>
    <dbReference type="NCBI Taxonomy" id="2755281"/>
    <lineage>
        <taxon>Eukaryota</taxon>
        <taxon>Metazoa</taxon>
        <taxon>Ecdysozoa</taxon>
        <taxon>Arthropoda</taxon>
        <taxon>Hexapoda</taxon>
        <taxon>Insecta</taxon>
        <taxon>Pterygota</taxon>
        <taxon>Neoptera</taxon>
        <taxon>Endopterygota</taxon>
        <taxon>Coleoptera</taxon>
        <taxon>Polyphaga</taxon>
        <taxon>Cucujiformia</taxon>
        <taxon>Tenebrionidae</taxon>
        <taxon>Zophobas</taxon>
    </lineage>
</organism>
<reference evidence="3" key="1">
    <citation type="journal article" date="2023" name="G3 (Bethesda)">
        <title>Whole genome assemblies of Zophobas morio and Tenebrio molitor.</title>
        <authorList>
            <person name="Kaur S."/>
            <person name="Stinson S.A."/>
            <person name="diCenzo G.C."/>
        </authorList>
    </citation>
    <scope>NUCLEOTIDE SEQUENCE</scope>
    <source>
        <strain evidence="3">QUZm001</strain>
    </source>
</reference>
<name>A0AA38I8H3_9CUCU</name>
<protein>
    <submittedName>
        <fullName evidence="3">Uncharacterized protein</fullName>
    </submittedName>
</protein>
<dbReference type="Proteomes" id="UP001168821">
    <property type="component" value="Unassembled WGS sequence"/>
</dbReference>
<dbReference type="AlphaFoldDB" id="A0AA38I8H3"/>
<feature type="compositionally biased region" description="Polar residues" evidence="1">
    <location>
        <begin position="45"/>
        <end position="54"/>
    </location>
</feature>
<feature type="chain" id="PRO_5041442939" evidence="2">
    <location>
        <begin position="25"/>
        <end position="236"/>
    </location>
</feature>
<feature type="signal peptide" evidence="2">
    <location>
        <begin position="1"/>
        <end position="24"/>
    </location>
</feature>
<evidence type="ECO:0000313" key="4">
    <source>
        <dbReference type="Proteomes" id="UP001168821"/>
    </source>
</evidence>
<keyword evidence="2" id="KW-0732">Signal</keyword>
<evidence type="ECO:0000313" key="3">
    <source>
        <dbReference type="EMBL" id="KAJ3651093.1"/>
    </source>
</evidence>
<evidence type="ECO:0000256" key="1">
    <source>
        <dbReference type="SAM" id="MobiDB-lite"/>
    </source>
</evidence>
<comment type="caution">
    <text evidence="3">The sequence shown here is derived from an EMBL/GenBank/DDBJ whole genome shotgun (WGS) entry which is preliminary data.</text>
</comment>
<accession>A0AA38I8H3</accession>
<proteinExistence type="predicted"/>
<gene>
    <name evidence="3" type="ORF">Zmor_017153</name>
</gene>
<keyword evidence="4" id="KW-1185">Reference proteome</keyword>
<evidence type="ECO:0000256" key="2">
    <source>
        <dbReference type="SAM" id="SignalP"/>
    </source>
</evidence>
<feature type="region of interest" description="Disordered" evidence="1">
    <location>
        <begin position="30"/>
        <end position="54"/>
    </location>
</feature>
<dbReference type="EMBL" id="JALNTZ010000005">
    <property type="protein sequence ID" value="KAJ3651093.1"/>
    <property type="molecule type" value="Genomic_DNA"/>
</dbReference>
<sequence length="236" mass="26776">MIHLPRTYTPISSCFALWIIFTLAKSPPSRFPTHPSPPWRPVSEPLQNDNAGSSGSAQHVRALVRVVLCLNKCAKCDGKMLIKNQKMDEVNPENINIIKKIIDDFEQNARGQKQRRRGRSCKISQSDSLIHRYRRCQISPKSGGSLDGAFFRIRCRGDSLDDFIRSEDEVYINFVENGDDNGNADANAFKPRVRKSFLKANSVGVDEVKLYMESKKHQERVTKNVKEVNLCVVGRL</sequence>